<proteinExistence type="predicted"/>
<dbReference type="GO" id="GO:0008202">
    <property type="term" value="P:steroid metabolic process"/>
    <property type="evidence" value="ECO:0007669"/>
    <property type="project" value="TreeGrafter"/>
</dbReference>
<dbReference type="SUPFAM" id="SSF51735">
    <property type="entry name" value="NAD(P)-binding Rossmann-fold domains"/>
    <property type="match status" value="1"/>
</dbReference>
<dbReference type="PANTHER" id="PTHR43313">
    <property type="entry name" value="SHORT-CHAIN DEHYDROGENASE/REDUCTASE FAMILY 9C"/>
    <property type="match status" value="1"/>
</dbReference>
<keyword evidence="2" id="KW-1185">Reference proteome</keyword>
<dbReference type="InterPro" id="IPR036291">
    <property type="entry name" value="NAD(P)-bd_dom_sf"/>
</dbReference>
<dbReference type="PANTHER" id="PTHR43313:SF36">
    <property type="entry name" value="D-BETA-HYDROXYBUTYRATE DEHYDROGENASE, MITOCHONDRIAL"/>
    <property type="match status" value="1"/>
</dbReference>
<gene>
    <name evidence="1" type="ORF">V5799_028088</name>
</gene>
<dbReference type="Proteomes" id="UP001321473">
    <property type="component" value="Unassembled WGS sequence"/>
</dbReference>
<reference evidence="1 2" key="1">
    <citation type="journal article" date="2023" name="Arcadia Sci">
        <title>De novo assembly of a long-read Amblyomma americanum tick genome.</title>
        <authorList>
            <person name="Chou S."/>
            <person name="Poskanzer K.E."/>
            <person name="Rollins M."/>
            <person name="Thuy-Boun P.S."/>
        </authorList>
    </citation>
    <scope>NUCLEOTIDE SEQUENCE [LARGE SCALE GENOMIC DNA]</scope>
    <source>
        <strain evidence="1">F_SG_1</strain>
        <tissue evidence="1">Salivary glands</tissue>
    </source>
</reference>
<dbReference type="GO" id="GO:0016491">
    <property type="term" value="F:oxidoreductase activity"/>
    <property type="evidence" value="ECO:0007669"/>
    <property type="project" value="TreeGrafter"/>
</dbReference>
<dbReference type="InterPro" id="IPR002347">
    <property type="entry name" value="SDR_fam"/>
</dbReference>
<evidence type="ECO:0000313" key="2">
    <source>
        <dbReference type="Proteomes" id="UP001321473"/>
    </source>
</evidence>
<organism evidence="1 2">
    <name type="scientific">Amblyomma americanum</name>
    <name type="common">Lone star tick</name>
    <dbReference type="NCBI Taxonomy" id="6943"/>
    <lineage>
        <taxon>Eukaryota</taxon>
        <taxon>Metazoa</taxon>
        <taxon>Ecdysozoa</taxon>
        <taxon>Arthropoda</taxon>
        <taxon>Chelicerata</taxon>
        <taxon>Arachnida</taxon>
        <taxon>Acari</taxon>
        <taxon>Parasitiformes</taxon>
        <taxon>Ixodida</taxon>
        <taxon>Ixodoidea</taxon>
        <taxon>Ixodidae</taxon>
        <taxon>Amblyomminae</taxon>
        <taxon>Amblyomma</taxon>
    </lineage>
</organism>
<dbReference type="Pfam" id="PF00106">
    <property type="entry name" value="adh_short"/>
    <property type="match status" value="2"/>
</dbReference>
<evidence type="ECO:0000313" key="1">
    <source>
        <dbReference type="EMBL" id="KAK8760645.1"/>
    </source>
</evidence>
<sequence length="300" mass="33509">MRTSWTLFFTLVVAFWKYWNHLPLARCVAQWTGFVVIASALSYWLARCLWTTAFVRLLNGDGKAVLVTGCDSGFGHLLVKTLSRIGFFVFAGCLDANSEGAEKLSNLSNVKVLQMDISSEQQVHDAETIIRADLGSRGYVTVPMGTPYSMSKHALVSMVDGLRRECCGKGVDIISVMPQAYKTNITAPPGHQQFSVEDLRKNCPEVADDFTQEEIDGWIRSTKEYFDLLNRDNLQEVADAMVLAVRETHPRTWYTTPLSLSTIALFPLTYLPDEATDAIMALCRTKLGRLLDVTRKPKVA</sequence>
<dbReference type="Gene3D" id="3.40.50.720">
    <property type="entry name" value="NAD(P)-binding Rossmann-like Domain"/>
    <property type="match status" value="2"/>
</dbReference>
<dbReference type="PRINTS" id="PR00081">
    <property type="entry name" value="GDHRDH"/>
</dbReference>
<comment type="caution">
    <text evidence="1">The sequence shown here is derived from an EMBL/GenBank/DDBJ whole genome shotgun (WGS) entry which is preliminary data.</text>
</comment>
<dbReference type="AlphaFoldDB" id="A0AAQ4DDV5"/>
<protein>
    <submittedName>
        <fullName evidence="1">Uncharacterized protein</fullName>
    </submittedName>
</protein>
<accession>A0AAQ4DDV5</accession>
<name>A0AAQ4DDV5_AMBAM</name>
<dbReference type="EMBL" id="JARKHS020032109">
    <property type="protein sequence ID" value="KAK8760645.1"/>
    <property type="molecule type" value="Genomic_DNA"/>
</dbReference>